<dbReference type="AlphaFoldDB" id="A0A517MTF0"/>
<feature type="compositionally biased region" description="Polar residues" evidence="1">
    <location>
        <begin position="115"/>
        <end position="134"/>
    </location>
</feature>
<evidence type="ECO:0008006" key="4">
    <source>
        <dbReference type="Google" id="ProtNLM"/>
    </source>
</evidence>
<dbReference type="InterPro" id="IPR018247">
    <property type="entry name" value="EF_Hand_1_Ca_BS"/>
</dbReference>
<reference evidence="2 3" key="1">
    <citation type="submission" date="2019-02" db="EMBL/GenBank/DDBJ databases">
        <title>Deep-cultivation of Planctomycetes and their phenomic and genomic characterization uncovers novel biology.</title>
        <authorList>
            <person name="Wiegand S."/>
            <person name="Jogler M."/>
            <person name="Boedeker C."/>
            <person name="Pinto D."/>
            <person name="Vollmers J."/>
            <person name="Rivas-Marin E."/>
            <person name="Kohn T."/>
            <person name="Peeters S.H."/>
            <person name="Heuer A."/>
            <person name="Rast P."/>
            <person name="Oberbeckmann S."/>
            <person name="Bunk B."/>
            <person name="Jeske O."/>
            <person name="Meyerdierks A."/>
            <person name="Storesund J.E."/>
            <person name="Kallscheuer N."/>
            <person name="Luecker S."/>
            <person name="Lage O.M."/>
            <person name="Pohl T."/>
            <person name="Merkel B.J."/>
            <person name="Hornburger P."/>
            <person name="Mueller R.-W."/>
            <person name="Bruemmer F."/>
            <person name="Labrenz M."/>
            <person name="Spormann A.M."/>
            <person name="Op den Camp H."/>
            <person name="Overmann J."/>
            <person name="Amann R."/>
            <person name="Jetten M.S.M."/>
            <person name="Mascher T."/>
            <person name="Medema M.H."/>
            <person name="Devos D.P."/>
            <person name="Kaster A.-K."/>
            <person name="Ovreas L."/>
            <person name="Rohde M."/>
            <person name="Galperin M.Y."/>
            <person name="Jogler C."/>
        </authorList>
    </citation>
    <scope>NUCLEOTIDE SEQUENCE [LARGE SCALE GENOMIC DNA]</scope>
    <source>
        <strain evidence="2 3">HG15A2</strain>
    </source>
</reference>
<gene>
    <name evidence="2" type="ORF">HG15A2_14320</name>
</gene>
<evidence type="ECO:0000313" key="2">
    <source>
        <dbReference type="EMBL" id="QDS98159.1"/>
    </source>
</evidence>
<feature type="region of interest" description="Disordered" evidence="1">
    <location>
        <begin position="111"/>
        <end position="134"/>
    </location>
</feature>
<dbReference type="Gene3D" id="1.10.1330.10">
    <property type="entry name" value="Dockerin domain"/>
    <property type="match status" value="1"/>
</dbReference>
<dbReference type="InterPro" id="IPR036439">
    <property type="entry name" value="Dockerin_dom_sf"/>
</dbReference>
<dbReference type="PROSITE" id="PS00018">
    <property type="entry name" value="EF_HAND_1"/>
    <property type="match status" value="1"/>
</dbReference>
<accession>A0A517MTF0</accession>
<proteinExistence type="predicted"/>
<sequence length="554" mass="58858">MTEDISRLKAPWLSEVSQLRNVNNVEEVDTIGLYHSMLSINDITTGRGQPTLKLFFYSMETKVIKCYRFTAALLSAVTASQVFAQTASFDFGRDEEPTAFQQVGWTQFEVEPSPVNGSRTSPPDATTGWTVTGNPNEYFTPNAPRNRDPLLATQGGTFTLADVYVDFLTGQESLAIVDLTPGETYDVQFIMYDADGSDGRTQTVFDVTNGANDLLGTSTGPGGGLSLNSDLDFSVVGTGLSPDSNGELHFLFENSETGNRSLVNGVVVTGVTSLQTSSFDLGVEDDNSAFQQSGWTQFELLGGADGPQTSPVDAETGWSLQFAPPIAQDELAGRNRDPLDATTGGTLTLDDVYIDFVTGLETLSINNLDPAKQYDVQLIMFDDNASDGRTQTVTNITDSASDLLGTGTGPGGGSSLTSDLDFSVFGTGLSPDSNGDLTFLFANSDTVDRSLVNGLIITEVESLASADFDGNEDVDGADLLTWQQGLGLAGQTDNTNGDANGDGDIDNADLIIWQNQYGTSPGTQSAFTVVPEPSSLALCIVVGMTVAGLRNRRE</sequence>
<evidence type="ECO:0000256" key="1">
    <source>
        <dbReference type="SAM" id="MobiDB-lite"/>
    </source>
</evidence>
<dbReference type="KEGG" id="amob:HG15A2_14320"/>
<dbReference type="EMBL" id="CP036263">
    <property type="protein sequence ID" value="QDS98159.1"/>
    <property type="molecule type" value="Genomic_DNA"/>
</dbReference>
<name>A0A517MTF0_9BACT</name>
<keyword evidence="3" id="KW-1185">Reference proteome</keyword>
<organism evidence="2 3">
    <name type="scientific">Adhaeretor mobilis</name>
    <dbReference type="NCBI Taxonomy" id="1930276"/>
    <lineage>
        <taxon>Bacteria</taxon>
        <taxon>Pseudomonadati</taxon>
        <taxon>Planctomycetota</taxon>
        <taxon>Planctomycetia</taxon>
        <taxon>Pirellulales</taxon>
        <taxon>Lacipirellulaceae</taxon>
        <taxon>Adhaeretor</taxon>
    </lineage>
</organism>
<evidence type="ECO:0000313" key="3">
    <source>
        <dbReference type="Proteomes" id="UP000319852"/>
    </source>
</evidence>
<protein>
    <recommendedName>
        <fullName evidence="4">PEP-CTERM protein-sorting domain-containing protein</fullName>
    </recommendedName>
</protein>
<dbReference type="GO" id="GO:0000272">
    <property type="term" value="P:polysaccharide catabolic process"/>
    <property type="evidence" value="ECO:0007669"/>
    <property type="project" value="InterPro"/>
</dbReference>
<dbReference type="Proteomes" id="UP000319852">
    <property type="component" value="Chromosome"/>
</dbReference>